<dbReference type="InterPro" id="IPR024072">
    <property type="entry name" value="DHFR-like_dom_sf"/>
</dbReference>
<dbReference type="AlphaFoldDB" id="A0A8T3VBT5"/>
<dbReference type="InterPro" id="IPR050765">
    <property type="entry name" value="Riboflavin_Biosynth_HTPR"/>
</dbReference>
<organism evidence="11 12">
    <name type="scientific">Methanobrevibacter thaueri</name>
    <dbReference type="NCBI Taxonomy" id="190975"/>
    <lineage>
        <taxon>Archaea</taxon>
        <taxon>Methanobacteriati</taxon>
        <taxon>Methanobacteriota</taxon>
        <taxon>Methanomada group</taxon>
        <taxon>Methanobacteria</taxon>
        <taxon>Methanobacteriales</taxon>
        <taxon>Methanobacteriaceae</taxon>
        <taxon>Methanobrevibacter</taxon>
    </lineage>
</organism>
<comment type="pathway">
    <text evidence="1">Cofactor biosynthesis; riboflavin biosynthesis.</text>
</comment>
<dbReference type="GO" id="GO:0008703">
    <property type="term" value="F:5-amino-6-(5-phosphoribosylamino)uracil reductase activity"/>
    <property type="evidence" value="ECO:0007669"/>
    <property type="project" value="InterPro"/>
</dbReference>
<dbReference type="PANTHER" id="PTHR38011:SF7">
    <property type="entry name" value="2,5-DIAMINO-6-RIBOSYLAMINO-4(3H)-PYRIMIDINONE 5'-PHOSPHATE REDUCTASE"/>
    <property type="match status" value="1"/>
</dbReference>
<reference evidence="11" key="1">
    <citation type="submission" date="2019-04" db="EMBL/GenBank/DDBJ databases">
        <title>Evolution of Biomass-Degrading Anaerobic Consortia Revealed by Metagenomics.</title>
        <authorList>
            <person name="Peng X."/>
        </authorList>
    </citation>
    <scope>NUCLEOTIDE SEQUENCE</scope>
    <source>
        <strain evidence="11">SIG18</strain>
    </source>
</reference>
<comment type="caution">
    <text evidence="11">The sequence shown here is derived from an EMBL/GenBank/DDBJ whole genome shotgun (WGS) entry which is preliminary data.</text>
</comment>
<gene>
    <name evidence="11" type="ORF">E7Z79_08120</name>
</gene>
<dbReference type="GO" id="GO:0050661">
    <property type="term" value="F:NADP binding"/>
    <property type="evidence" value="ECO:0007669"/>
    <property type="project" value="InterPro"/>
</dbReference>
<dbReference type="PANTHER" id="PTHR38011">
    <property type="entry name" value="DIHYDROFOLATE REDUCTASE FAMILY PROTEIN (AFU_ORTHOLOGUE AFUA_8G06820)"/>
    <property type="match status" value="1"/>
</dbReference>
<evidence type="ECO:0000256" key="6">
    <source>
        <dbReference type="ARBA" id="ARBA00023002"/>
    </source>
</evidence>
<sequence>MRPYVILNAAMTLDGKIATASGSSNISGKKDLERVHEIRKECDGIMVGIGTVLADDPRLTVHKIDAKPEDNPVRVVVDSKCRTPSDARITNDDAKTIIAGANEYKEEFMKTDTYKTLKERGVKFFFSGDKRVDLKALMNYLHEEGIEKLMLEGGATLNFSMIKAGLIDEISICVAPMVVGGANAKTFFDGDGFNTMDESVKLELIDYYPLDKDFILNYKVLND</sequence>
<evidence type="ECO:0000313" key="11">
    <source>
        <dbReference type="EMBL" id="MBE6502389.1"/>
    </source>
</evidence>
<evidence type="ECO:0000256" key="5">
    <source>
        <dbReference type="ARBA" id="ARBA00022857"/>
    </source>
</evidence>
<dbReference type="InterPro" id="IPR011549">
    <property type="entry name" value="RibD_C"/>
</dbReference>
<keyword evidence="6 11" id="KW-0560">Oxidoreductase</keyword>
<dbReference type="EC" id="1.1.1.302" evidence="9"/>
<comment type="similarity">
    <text evidence="2">Belongs to the HTP reductase family.</text>
</comment>
<dbReference type="Gene3D" id="3.40.430.10">
    <property type="entry name" value="Dihydrofolate Reductase, subunit A"/>
    <property type="match status" value="1"/>
</dbReference>
<evidence type="ECO:0000256" key="2">
    <source>
        <dbReference type="ARBA" id="ARBA00009723"/>
    </source>
</evidence>
<evidence type="ECO:0000313" key="12">
    <source>
        <dbReference type="Proteomes" id="UP000783037"/>
    </source>
</evidence>
<evidence type="ECO:0000256" key="4">
    <source>
        <dbReference type="ARBA" id="ARBA00022619"/>
    </source>
</evidence>
<proteinExistence type="inferred from homology"/>
<dbReference type="InterPro" id="IPR002734">
    <property type="entry name" value="RibDG_C"/>
</dbReference>
<keyword evidence="5" id="KW-0521">NADP</keyword>
<dbReference type="SUPFAM" id="SSF53597">
    <property type="entry name" value="Dihydrofolate reductase-like"/>
    <property type="match status" value="1"/>
</dbReference>
<evidence type="ECO:0000256" key="8">
    <source>
        <dbReference type="ARBA" id="ARBA00049020"/>
    </source>
</evidence>
<dbReference type="InterPro" id="IPR006401">
    <property type="entry name" value="Rib_reduct_arc"/>
</dbReference>
<evidence type="ECO:0000259" key="10">
    <source>
        <dbReference type="Pfam" id="PF01872"/>
    </source>
</evidence>
<dbReference type="Proteomes" id="UP000783037">
    <property type="component" value="Unassembled WGS sequence"/>
</dbReference>
<dbReference type="RefSeq" id="WP_303739477.1">
    <property type="nucleotide sequence ID" value="NZ_SUTK01000054.1"/>
</dbReference>
<evidence type="ECO:0000256" key="1">
    <source>
        <dbReference type="ARBA" id="ARBA00005104"/>
    </source>
</evidence>
<protein>
    <recommendedName>
        <fullName evidence="9">2,5-diamino-6-(ribosylamino)-4(3H)-pyrimidinone 5'-phosphate reductase</fullName>
        <ecNumber evidence="9">1.1.1.302</ecNumber>
    </recommendedName>
</protein>
<dbReference type="NCBIfam" id="TIGR00227">
    <property type="entry name" value="ribD_Cterm"/>
    <property type="match status" value="1"/>
</dbReference>
<comment type="subunit">
    <text evidence="3">Homodimer.</text>
</comment>
<comment type="catalytic activity">
    <reaction evidence="7">
        <text>2,5-diamino-6-(1-D-ribitylamino)pyrimidin-4(3H)-one 5'-phosphate + NAD(+) = 2,5-diamino-6-(1-D-ribosylamino)pyrimidin-4(3H)-one 5'-phosphate + NADH + H(+)</text>
        <dbReference type="Rhea" id="RHEA:27274"/>
        <dbReference type="ChEBI" id="CHEBI:15378"/>
        <dbReference type="ChEBI" id="CHEBI:57540"/>
        <dbReference type="ChEBI" id="CHEBI:57945"/>
        <dbReference type="ChEBI" id="CHEBI:58890"/>
        <dbReference type="ChEBI" id="CHEBI:59545"/>
        <dbReference type="EC" id="1.1.1.302"/>
    </reaction>
</comment>
<dbReference type="NCBIfam" id="TIGR01508">
    <property type="entry name" value="rib_reduct_arch"/>
    <property type="match status" value="1"/>
</dbReference>
<evidence type="ECO:0000256" key="7">
    <source>
        <dbReference type="ARBA" id="ARBA00047550"/>
    </source>
</evidence>
<feature type="domain" description="Bacterial bifunctional deaminase-reductase C-terminal" evidence="10">
    <location>
        <begin position="3"/>
        <end position="215"/>
    </location>
</feature>
<comment type="catalytic activity">
    <reaction evidence="8">
        <text>2,5-diamino-6-(1-D-ribitylamino)pyrimidin-4(3H)-one 5'-phosphate + NADP(+) = 2,5-diamino-6-(1-D-ribosylamino)pyrimidin-4(3H)-one 5'-phosphate + NADPH + H(+)</text>
        <dbReference type="Rhea" id="RHEA:27278"/>
        <dbReference type="ChEBI" id="CHEBI:15378"/>
        <dbReference type="ChEBI" id="CHEBI:57783"/>
        <dbReference type="ChEBI" id="CHEBI:58349"/>
        <dbReference type="ChEBI" id="CHEBI:58890"/>
        <dbReference type="ChEBI" id="CHEBI:59545"/>
        <dbReference type="EC" id="1.1.1.302"/>
    </reaction>
</comment>
<evidence type="ECO:0000256" key="3">
    <source>
        <dbReference type="ARBA" id="ARBA00011738"/>
    </source>
</evidence>
<name>A0A8T3VBT5_9EURY</name>
<dbReference type="GO" id="GO:0009231">
    <property type="term" value="P:riboflavin biosynthetic process"/>
    <property type="evidence" value="ECO:0007669"/>
    <property type="project" value="UniProtKB-KW"/>
</dbReference>
<dbReference type="EMBL" id="SUTK01000054">
    <property type="protein sequence ID" value="MBE6502389.1"/>
    <property type="molecule type" value="Genomic_DNA"/>
</dbReference>
<dbReference type="Pfam" id="PF01872">
    <property type="entry name" value="RibD_C"/>
    <property type="match status" value="1"/>
</dbReference>
<keyword evidence="4" id="KW-0686">Riboflavin biosynthesis</keyword>
<evidence type="ECO:0000256" key="9">
    <source>
        <dbReference type="NCBIfam" id="TIGR01508"/>
    </source>
</evidence>
<accession>A0A8T3VBT5</accession>